<accession>A0ABW5V4K7</accession>
<protein>
    <submittedName>
        <fullName evidence="1">Uncharacterized protein</fullName>
    </submittedName>
</protein>
<reference evidence="2" key="1">
    <citation type="journal article" date="2019" name="Int. J. Syst. Evol. Microbiol.">
        <title>The Global Catalogue of Microorganisms (GCM) 10K type strain sequencing project: providing services to taxonomists for standard genome sequencing and annotation.</title>
        <authorList>
            <consortium name="The Broad Institute Genomics Platform"/>
            <consortium name="The Broad Institute Genome Sequencing Center for Infectious Disease"/>
            <person name="Wu L."/>
            <person name="Ma J."/>
        </authorList>
    </citation>
    <scope>NUCLEOTIDE SEQUENCE [LARGE SCALE GENOMIC DNA]</scope>
    <source>
        <strain evidence="2">TISTR 1535</strain>
    </source>
</reference>
<sequence>MDSVLSLLGNIATMIFFSFKDITEEEIENNIKYLEQEKWFQAYLNNDKYNKLIANNTTIRKVIGSININKMSKPNYHKRQQIRVEKVINKQTAN</sequence>
<gene>
    <name evidence="1" type="ORF">ACFSUO_06485</name>
</gene>
<evidence type="ECO:0000313" key="1">
    <source>
        <dbReference type="EMBL" id="MFD2760620.1"/>
    </source>
</evidence>
<dbReference type="RefSeq" id="WP_382392298.1">
    <property type="nucleotide sequence ID" value="NZ_JBHUNA010000010.1"/>
</dbReference>
<dbReference type="EMBL" id="JBHUNA010000010">
    <property type="protein sequence ID" value="MFD2760620.1"/>
    <property type="molecule type" value="Genomic_DNA"/>
</dbReference>
<organism evidence="1 2">
    <name type="scientific">Lentibacillus juripiscarius</name>
    <dbReference type="NCBI Taxonomy" id="257446"/>
    <lineage>
        <taxon>Bacteria</taxon>
        <taxon>Bacillati</taxon>
        <taxon>Bacillota</taxon>
        <taxon>Bacilli</taxon>
        <taxon>Bacillales</taxon>
        <taxon>Bacillaceae</taxon>
        <taxon>Lentibacillus</taxon>
    </lineage>
</organism>
<name>A0ABW5V4K7_9BACI</name>
<comment type="caution">
    <text evidence="1">The sequence shown here is derived from an EMBL/GenBank/DDBJ whole genome shotgun (WGS) entry which is preliminary data.</text>
</comment>
<proteinExistence type="predicted"/>
<dbReference type="Proteomes" id="UP001597502">
    <property type="component" value="Unassembled WGS sequence"/>
</dbReference>
<evidence type="ECO:0000313" key="2">
    <source>
        <dbReference type="Proteomes" id="UP001597502"/>
    </source>
</evidence>
<keyword evidence="2" id="KW-1185">Reference proteome</keyword>